<dbReference type="NCBIfam" id="NF001220">
    <property type="entry name" value="PRK00194.1"/>
    <property type="match status" value="1"/>
</dbReference>
<sequence>MKAIITVIGKDKTGIIYNVSKVLSELKVNIEDISQTVMQDYFTMLMLVTIDEEKTSFKSLKEELDKTAEEVGLSIRLQKEELFDTMHKI</sequence>
<dbReference type="CDD" id="cd04872">
    <property type="entry name" value="ACT_1ZPV"/>
    <property type="match status" value="1"/>
</dbReference>
<dbReference type="InterPro" id="IPR050990">
    <property type="entry name" value="UPF0237/GcvR_regulator"/>
</dbReference>
<dbReference type="Gene3D" id="3.30.70.260">
    <property type="match status" value="1"/>
</dbReference>
<dbReference type="AlphaFoldDB" id="A0A3E3DZ35"/>
<dbReference type="InterPro" id="IPR022986">
    <property type="entry name" value="UPF0237_ACT"/>
</dbReference>
<protein>
    <recommendedName>
        <fullName evidence="1">UPF0237 protein DW687_06200</fullName>
    </recommendedName>
</protein>
<dbReference type="InterPro" id="IPR045865">
    <property type="entry name" value="ACT-like_dom_sf"/>
</dbReference>
<organism evidence="3 4">
    <name type="scientific">Anaerofustis stercorihominis</name>
    <dbReference type="NCBI Taxonomy" id="214853"/>
    <lineage>
        <taxon>Bacteria</taxon>
        <taxon>Bacillati</taxon>
        <taxon>Bacillota</taxon>
        <taxon>Clostridia</taxon>
        <taxon>Eubacteriales</taxon>
        <taxon>Eubacteriaceae</taxon>
        <taxon>Anaerofustis</taxon>
    </lineage>
</organism>
<dbReference type="Proteomes" id="UP000261212">
    <property type="component" value="Unassembled WGS sequence"/>
</dbReference>
<dbReference type="EMBL" id="QUSM01000003">
    <property type="protein sequence ID" value="RGD74355.1"/>
    <property type="molecule type" value="Genomic_DNA"/>
</dbReference>
<reference evidence="3 4" key="1">
    <citation type="submission" date="2018-08" db="EMBL/GenBank/DDBJ databases">
        <title>A genome reference for cultivated species of the human gut microbiota.</title>
        <authorList>
            <person name="Zou Y."/>
            <person name="Xue W."/>
            <person name="Luo G."/>
        </authorList>
    </citation>
    <scope>NUCLEOTIDE SEQUENCE [LARGE SCALE GENOMIC DNA]</scope>
    <source>
        <strain evidence="3 4">AM25-6</strain>
    </source>
</reference>
<dbReference type="GeneID" id="97999705"/>
<proteinExistence type="inferred from homology"/>
<dbReference type="HAMAP" id="MF_01054">
    <property type="entry name" value="UPF0237"/>
    <property type="match status" value="1"/>
</dbReference>
<dbReference type="PANTHER" id="PTHR34875:SF6">
    <property type="entry name" value="UPF0237 PROTEIN MJ1558"/>
    <property type="match status" value="1"/>
</dbReference>
<dbReference type="Pfam" id="PF13740">
    <property type="entry name" value="ACT_6"/>
    <property type="match status" value="1"/>
</dbReference>
<gene>
    <name evidence="3" type="ORF">DW687_06200</name>
</gene>
<dbReference type="PROSITE" id="PS51671">
    <property type="entry name" value="ACT"/>
    <property type="match status" value="1"/>
</dbReference>
<accession>A0A3E3DZ35</accession>
<evidence type="ECO:0000259" key="2">
    <source>
        <dbReference type="PROSITE" id="PS51671"/>
    </source>
</evidence>
<dbReference type="PANTHER" id="PTHR34875">
    <property type="entry name" value="UPF0237 PROTEIN MJ1558"/>
    <property type="match status" value="1"/>
</dbReference>
<evidence type="ECO:0000313" key="4">
    <source>
        <dbReference type="Proteomes" id="UP000261212"/>
    </source>
</evidence>
<comment type="caution">
    <text evidence="3">The sequence shown here is derived from an EMBL/GenBank/DDBJ whole genome shotgun (WGS) entry which is preliminary data.</text>
</comment>
<dbReference type="InterPro" id="IPR002912">
    <property type="entry name" value="ACT_dom"/>
</dbReference>
<evidence type="ECO:0000313" key="3">
    <source>
        <dbReference type="EMBL" id="RGD74355.1"/>
    </source>
</evidence>
<name>A0A3E3DZ35_9FIRM</name>
<dbReference type="RefSeq" id="WP_007049269.1">
    <property type="nucleotide sequence ID" value="NZ_CABKNJ010000005.1"/>
</dbReference>
<evidence type="ECO:0000256" key="1">
    <source>
        <dbReference type="HAMAP-Rule" id="MF_01054"/>
    </source>
</evidence>
<dbReference type="SUPFAM" id="SSF55021">
    <property type="entry name" value="ACT-like"/>
    <property type="match status" value="1"/>
</dbReference>
<feature type="domain" description="ACT" evidence="2">
    <location>
        <begin position="4"/>
        <end position="78"/>
    </location>
</feature>
<comment type="similarity">
    <text evidence="1">Belongs to the UPF0237 family.</text>
</comment>